<dbReference type="CDD" id="cd03786">
    <property type="entry name" value="GTB_UDP-GlcNAc_2-Epimerase"/>
    <property type="match status" value="1"/>
</dbReference>
<dbReference type="PANTHER" id="PTHR43174">
    <property type="entry name" value="UDP-N-ACETYLGLUCOSAMINE 2-EPIMERASE"/>
    <property type="match status" value="1"/>
</dbReference>
<reference evidence="3 4" key="1">
    <citation type="journal article" date="2016" name="Nat. Commun.">
        <title>Thousands of microbial genomes shed light on interconnected biogeochemical processes in an aquifer system.</title>
        <authorList>
            <person name="Anantharaman K."/>
            <person name="Brown C.T."/>
            <person name="Hug L.A."/>
            <person name="Sharon I."/>
            <person name="Castelle C.J."/>
            <person name="Probst A.J."/>
            <person name="Thomas B.C."/>
            <person name="Singh A."/>
            <person name="Wilkins M.J."/>
            <person name="Karaoz U."/>
            <person name="Brodie E.L."/>
            <person name="Williams K.H."/>
            <person name="Hubbard S.S."/>
            <person name="Banfield J.F."/>
        </authorList>
    </citation>
    <scope>NUCLEOTIDE SEQUENCE [LARGE SCALE GENOMIC DNA]</scope>
</reference>
<dbReference type="SUPFAM" id="SSF53756">
    <property type="entry name" value="UDP-Glycosyltransferase/glycogen phosphorylase"/>
    <property type="match status" value="1"/>
</dbReference>
<evidence type="ECO:0000256" key="1">
    <source>
        <dbReference type="RuleBase" id="RU003513"/>
    </source>
</evidence>
<keyword evidence="1" id="KW-0413">Isomerase</keyword>
<dbReference type="Pfam" id="PF02350">
    <property type="entry name" value="Epimerase_2"/>
    <property type="match status" value="1"/>
</dbReference>
<dbReference type="GO" id="GO:0016853">
    <property type="term" value="F:isomerase activity"/>
    <property type="evidence" value="ECO:0007669"/>
    <property type="project" value="UniProtKB-KW"/>
</dbReference>
<evidence type="ECO:0000313" key="4">
    <source>
        <dbReference type="Proteomes" id="UP000178114"/>
    </source>
</evidence>
<dbReference type="InterPro" id="IPR029767">
    <property type="entry name" value="WecB-like"/>
</dbReference>
<dbReference type="STRING" id="1798351.A2930_01735"/>
<comment type="similarity">
    <text evidence="1">Belongs to the UDP-N-acetylglucosamine 2-epimerase family.</text>
</comment>
<dbReference type="Gene3D" id="3.40.50.2000">
    <property type="entry name" value="Glycogen Phosphorylase B"/>
    <property type="match status" value="2"/>
</dbReference>
<proteinExistence type="inferred from homology"/>
<evidence type="ECO:0000259" key="2">
    <source>
        <dbReference type="Pfam" id="PF02350"/>
    </source>
</evidence>
<organism evidence="3 4">
    <name type="scientific">Candidatus Giovannonibacteria bacterium RIFCSPLOWO2_01_FULL_45_34</name>
    <dbReference type="NCBI Taxonomy" id="1798351"/>
    <lineage>
        <taxon>Bacteria</taxon>
        <taxon>Candidatus Giovannoniibacteriota</taxon>
    </lineage>
</organism>
<dbReference type="PANTHER" id="PTHR43174:SF1">
    <property type="entry name" value="UDP-N-ACETYLGLUCOSAMINE 2-EPIMERASE"/>
    <property type="match status" value="1"/>
</dbReference>
<dbReference type="NCBIfam" id="TIGR00236">
    <property type="entry name" value="wecB"/>
    <property type="match status" value="1"/>
</dbReference>
<name>A0A1F5WZC9_9BACT</name>
<dbReference type="EMBL" id="MFID01000031">
    <property type="protein sequence ID" value="OGF80671.1"/>
    <property type="molecule type" value="Genomic_DNA"/>
</dbReference>
<accession>A0A1F5WZC9</accession>
<dbReference type="InterPro" id="IPR003331">
    <property type="entry name" value="UDP_GlcNAc_Epimerase_2_dom"/>
</dbReference>
<protein>
    <submittedName>
        <fullName evidence="3">UDP-N-acetylglucosamine 2-epimerase</fullName>
    </submittedName>
</protein>
<dbReference type="AlphaFoldDB" id="A0A1F5WZC9"/>
<feature type="domain" description="UDP-N-acetylglucosamine 2-epimerase" evidence="2">
    <location>
        <begin position="31"/>
        <end position="361"/>
    </location>
</feature>
<dbReference type="Proteomes" id="UP000178114">
    <property type="component" value="Unassembled WGS sequence"/>
</dbReference>
<evidence type="ECO:0000313" key="3">
    <source>
        <dbReference type="EMBL" id="OGF80671.1"/>
    </source>
</evidence>
<gene>
    <name evidence="3" type="ORF">A2930_01735</name>
</gene>
<sequence length="362" mass="40354">MKKKSKIAIILGTRPEIIKMSPVIHECIKKNVPFFILHTGQHYSPNMDSVFFKDLGLPKPKYNLGLGNLNYNEQVGKFTRGISEILKKEKPNWVLVQGDTTTVLAGALAANKLGIKVAHHEAGLRSYDTAMLEEVNRILTDNLSDVLFAPTKTSVNNLLKEGIDKKKIHLTGNTVVDAVKRYAASYQKNQILKKIGLKKDKYFLVTAHRAENVDNPERLENILKGLDLVKKHFKGVEILYPLHPRTKKRIASLGFKMPSGINIIEPVGYFEMLQLQKNAKLIITDSGGVQEEAATLRVPLVTLRDNTERPETVDGGFNVLVPGVRPDDILAAVKTMLAKKHQWKKNPFGDGKSAGRIVARLS</sequence>
<comment type="caution">
    <text evidence="3">The sequence shown here is derived from an EMBL/GenBank/DDBJ whole genome shotgun (WGS) entry which is preliminary data.</text>
</comment>